<keyword evidence="5" id="KW-1185">Reference proteome</keyword>
<dbReference type="InterPro" id="IPR036271">
    <property type="entry name" value="Tet_transcr_reg_TetR-rel_C_sf"/>
</dbReference>
<dbReference type="SUPFAM" id="SSF48498">
    <property type="entry name" value="Tetracyclin repressor-like, C-terminal domain"/>
    <property type="match status" value="1"/>
</dbReference>
<dbReference type="InterPro" id="IPR050109">
    <property type="entry name" value="HTH-type_TetR-like_transc_reg"/>
</dbReference>
<dbReference type="PANTHER" id="PTHR30328:SF54">
    <property type="entry name" value="HTH-TYPE TRANSCRIPTIONAL REPRESSOR SCO4008"/>
    <property type="match status" value="1"/>
</dbReference>
<dbReference type="RefSeq" id="WP_269126607.1">
    <property type="nucleotide sequence ID" value="NZ_JAPUBN010000019.1"/>
</dbReference>
<dbReference type="EMBL" id="JAPUBN010000019">
    <property type="protein sequence ID" value="MCZ2722733.1"/>
    <property type="molecule type" value="Genomic_DNA"/>
</dbReference>
<accession>A0ABT4JY77</accession>
<dbReference type="InterPro" id="IPR001647">
    <property type="entry name" value="HTH_TetR"/>
</dbReference>
<evidence type="ECO:0000259" key="3">
    <source>
        <dbReference type="PROSITE" id="PS50977"/>
    </source>
</evidence>
<dbReference type="SUPFAM" id="SSF46689">
    <property type="entry name" value="Homeodomain-like"/>
    <property type="match status" value="1"/>
</dbReference>
<sequence length="212" mass="24003">MSKRQVNREEICLRILEAAEVEFGLKGYNGASLQHIAETANLPKANIVYYFESKLKLYKTVLNRIATIWNDVFDKATVEDDPAVVLDEFIRTKLAQSIEKPRSSRIFAMEVMQGAHHIDDFLTDELKPWFQGRVAVIEGWIAQGKMKQVNPENLIFMIWSSTQHYADFESQIVKLTDQVSLNEQGLESIGDTISQIILTGCGLQVPTPAESK</sequence>
<keyword evidence="1 2" id="KW-0238">DNA-binding</keyword>
<dbReference type="PANTHER" id="PTHR30328">
    <property type="entry name" value="TRANSCRIPTIONAL REPRESSOR"/>
    <property type="match status" value="1"/>
</dbReference>
<evidence type="ECO:0000313" key="4">
    <source>
        <dbReference type="EMBL" id="MCZ2722733.1"/>
    </source>
</evidence>
<evidence type="ECO:0000256" key="2">
    <source>
        <dbReference type="PROSITE-ProRule" id="PRU00335"/>
    </source>
</evidence>
<comment type="caution">
    <text evidence="4">The sequence shown here is derived from an EMBL/GenBank/DDBJ whole genome shotgun (WGS) entry which is preliminary data.</text>
</comment>
<name>A0ABT4JY77_9GAMM</name>
<dbReference type="Gene3D" id="1.10.10.60">
    <property type="entry name" value="Homeodomain-like"/>
    <property type="match status" value="1"/>
</dbReference>
<reference evidence="4" key="1">
    <citation type="submission" date="2022-12" db="EMBL/GenBank/DDBJ databases">
        <title>Marinomonas 15G1-11 sp. nov, isolated from marine algae.</title>
        <authorList>
            <person name="Butt M."/>
            <person name="Choi D.G."/>
            <person name="Kim J.M."/>
            <person name="Lee J.K."/>
            <person name="Baek J.H."/>
            <person name="Jeon C.O."/>
        </authorList>
    </citation>
    <scope>NUCLEOTIDE SEQUENCE</scope>
    <source>
        <strain evidence="4">15G1-11</strain>
    </source>
</reference>
<dbReference type="Pfam" id="PF00440">
    <property type="entry name" value="TetR_N"/>
    <property type="match status" value="1"/>
</dbReference>
<protein>
    <submittedName>
        <fullName evidence="4">TetR family transcriptional regulator C-terminal domain-containing protein</fullName>
    </submittedName>
</protein>
<proteinExistence type="predicted"/>
<dbReference type="InterPro" id="IPR013573">
    <property type="entry name" value="Tscrpt_reg_YcdC_C"/>
</dbReference>
<dbReference type="PROSITE" id="PS50977">
    <property type="entry name" value="HTH_TETR_2"/>
    <property type="match status" value="1"/>
</dbReference>
<evidence type="ECO:0000313" key="5">
    <source>
        <dbReference type="Proteomes" id="UP001149719"/>
    </source>
</evidence>
<dbReference type="Pfam" id="PF08362">
    <property type="entry name" value="TetR_C_3"/>
    <property type="match status" value="1"/>
</dbReference>
<feature type="domain" description="HTH tetR-type" evidence="3">
    <location>
        <begin position="9"/>
        <end position="69"/>
    </location>
</feature>
<feature type="DNA-binding region" description="H-T-H motif" evidence="2">
    <location>
        <begin position="32"/>
        <end position="51"/>
    </location>
</feature>
<dbReference type="Gene3D" id="1.10.357.10">
    <property type="entry name" value="Tetracycline Repressor, domain 2"/>
    <property type="match status" value="1"/>
</dbReference>
<gene>
    <name evidence="4" type="ORF">O1D97_14220</name>
</gene>
<dbReference type="Proteomes" id="UP001149719">
    <property type="component" value="Unassembled WGS sequence"/>
</dbReference>
<evidence type="ECO:0000256" key="1">
    <source>
        <dbReference type="ARBA" id="ARBA00023125"/>
    </source>
</evidence>
<dbReference type="InterPro" id="IPR009057">
    <property type="entry name" value="Homeodomain-like_sf"/>
</dbReference>
<organism evidence="4 5">
    <name type="scientific">Marinomonas phaeophyticola</name>
    <dbReference type="NCBI Taxonomy" id="3004091"/>
    <lineage>
        <taxon>Bacteria</taxon>
        <taxon>Pseudomonadati</taxon>
        <taxon>Pseudomonadota</taxon>
        <taxon>Gammaproteobacteria</taxon>
        <taxon>Oceanospirillales</taxon>
        <taxon>Oceanospirillaceae</taxon>
        <taxon>Marinomonas</taxon>
    </lineage>
</organism>